<evidence type="ECO:0000259" key="4">
    <source>
        <dbReference type="PROSITE" id="PS50158"/>
    </source>
</evidence>
<feature type="compositionally biased region" description="Low complexity" evidence="3">
    <location>
        <begin position="1225"/>
        <end position="1234"/>
    </location>
</feature>
<reference evidence="5" key="1">
    <citation type="submission" date="2023-10" db="EMBL/GenBank/DDBJ databases">
        <authorList>
            <person name="Chen Y."/>
            <person name="Shah S."/>
            <person name="Dougan E. K."/>
            <person name="Thang M."/>
            <person name="Chan C."/>
        </authorList>
    </citation>
    <scope>NUCLEOTIDE SEQUENCE [LARGE SCALE GENOMIC DNA]</scope>
</reference>
<dbReference type="Gene3D" id="4.10.60.10">
    <property type="entry name" value="Zinc finger, CCHC-type"/>
    <property type="match status" value="1"/>
</dbReference>
<feature type="region of interest" description="Disordered" evidence="3">
    <location>
        <begin position="972"/>
        <end position="1058"/>
    </location>
</feature>
<dbReference type="Pfam" id="PF00098">
    <property type="entry name" value="zf-CCHC"/>
    <property type="match status" value="1"/>
</dbReference>
<feature type="region of interest" description="Disordered" evidence="3">
    <location>
        <begin position="748"/>
        <end position="787"/>
    </location>
</feature>
<feature type="compositionally biased region" description="Polar residues" evidence="3">
    <location>
        <begin position="1"/>
        <end position="22"/>
    </location>
</feature>
<dbReference type="SUPFAM" id="SSF57756">
    <property type="entry name" value="Retrovirus zinc finger-like domains"/>
    <property type="match status" value="1"/>
</dbReference>
<feature type="compositionally biased region" description="Low complexity" evidence="3">
    <location>
        <begin position="59"/>
        <end position="72"/>
    </location>
</feature>
<evidence type="ECO:0000313" key="6">
    <source>
        <dbReference type="Proteomes" id="UP001189429"/>
    </source>
</evidence>
<evidence type="ECO:0000256" key="1">
    <source>
        <dbReference type="PROSITE-ProRule" id="PRU00047"/>
    </source>
</evidence>
<organism evidence="5 6">
    <name type="scientific">Prorocentrum cordatum</name>
    <dbReference type="NCBI Taxonomy" id="2364126"/>
    <lineage>
        <taxon>Eukaryota</taxon>
        <taxon>Sar</taxon>
        <taxon>Alveolata</taxon>
        <taxon>Dinophyceae</taxon>
        <taxon>Prorocentrales</taxon>
        <taxon>Prorocentraceae</taxon>
        <taxon>Prorocentrum</taxon>
    </lineage>
</organism>
<dbReference type="Proteomes" id="UP001189429">
    <property type="component" value="Unassembled WGS sequence"/>
</dbReference>
<feature type="region of interest" description="Disordered" evidence="3">
    <location>
        <begin position="1"/>
        <end position="23"/>
    </location>
</feature>
<feature type="compositionally biased region" description="Basic and acidic residues" evidence="3">
    <location>
        <begin position="1249"/>
        <end position="1280"/>
    </location>
</feature>
<sequence>MTGSETGDNSNGGTRNSGQESIEQVIEIAQQWQNEDGQFQITAEQMRTFLEQARSLMVAEASSAGQGESSKATADADNTKNGQGEKRDDQSWNSSARWSKVGDTAGASPAPRGERDPWQPDGQDPWSQASSSWTDKHAGWKDHSDGWKDKFDSWRDKSDEWRSNYWQSRDWNESKWGETSGTEKWKTDERTRGRDFADPEAWPGWSEVKLWRRKVMRWRQTTDVEAHKHADRIMKLLPIDLQRKLEDITDEDLISDSGADKVIARLDLLSGERVGDEKRKAGRECLFSFQRKQGEGLTEYAARLDLAFDKVGTLGLPLPDDWKYMFLEEGAGLDERGTQLMKIQMKTKDSYKEAVAAIREMDVTRREHLSNHRSRAYHVEQSEVVKPSFPVHEPNSADDQDTDSLLDWDDVSSLDTEGEAEIYVALDKMDLYDDELKYVFNTMQEDRRKTWKQNRDLKRKLKVDRKFFDRSKEIEIKIGDKSKFNKGHRSAKGEHRPRRNRLPLAELIKRTKCRSCGKKGHWSRECPDRNGQSHSASATGGGTASFVTGYVHANVVDPNAPEDVSSGRERQQQDELVLLAAPPGEAVVDTAAGQGLIGKPSLSQHVEVLKRKGLRIPLVAPRSPSARGVGGGTRVLHTALIPTGIQGKSGIIELDVLQEDIPPLLPVGFQEMLGSKIDLEENTMDLKRLGVKVGMNRLPSGHRTIRIDDFQASGADFKCPEAVFQRHPSLKESDFHCDSGRSGSSGKYAPFYLTSSSDQGGRESLAESGRGDPRVLGPGPTVSSLGVPEDTRDLVQIGDPVEKQHMAQLRERRPATMAEQVAGTDATWTYAVTGTTVPDHLNKAQRGWACMVGSTMFWLNKLADEFGRMMVTRRFWPTNLPKSLKVVPQAYFTCWHPPISVDYGCNGYGAWWVCSDCTMRVGYLDRKPDKTKKEPDVTCLCKRRTAACSLCGRGFAQRKGADPEWRALVAAPAPPPGTRGVTPAGVPPPWPAQAESGAAQQCTRASEADRADWVMSEAEGDLRRKKQLQRQEAAAAAAASGPATPREPRSRKPENGEDLSEVMRMLRDMSAKQEEQQNAISQLTKVTSGQMHAMALLQSQVQAQSPVKEQFLIKERQSQSPGQSSQQPESKQEMQPGHQTSIATTPHLAAQQAPPEASFQMITTAPLVAAYPNYAAAPPLQEPQGQTKGHGKGPDNPTGLMDQRGNLLSSTTISSIDLPGSALPSQQLAAAAPQKRPSHLSRPSAEQGDPWKESPEEKQARDQRRKDAEEAAKRDKDRLARDGWTAAGWKSWDGWNSGDQKWDKGGQKRTFEFNKIIALDTSYLTFKDECQVLGEPQSGNLSAVDAKGIYDALSKLTAGSKSDRRAAMDLAVVRTSMEKIGSAIRWMPHPLMPVDCMTKSDLAKTNAAQLTMLKSGAADKGSMARSALEELFQFCLCVRLSQRRRLPFLGSTPDAKILGSQRTVVPEMGRRSARREARGRGSGATMARLGGSASPAGRRARTVRPWSAALASAAAAAGTTRPTHVFESARDLRRLLPAGSGAATPTERTCEVPSIDPDSIALATAEGDRTVVLERTCADLRQREAALRASVLQLEERCARQQLALERALTELALRAVEINRHAARAQASAEGLKAAEEALLLEARDKQAARRAHKDHGGPPNYTTPQKTPGEWTATWAKDGMEWKVGLLYLMHLVGATAASGSVHFAPECKTWIGMATGRACSTSRRSGAFTLRSSSPWPVCFFGAPPCG</sequence>
<feature type="domain" description="CCHC-type" evidence="4">
    <location>
        <begin position="512"/>
        <end position="528"/>
    </location>
</feature>
<feature type="compositionally biased region" description="Basic and acidic residues" evidence="3">
    <location>
        <begin position="760"/>
        <end position="773"/>
    </location>
</feature>
<protein>
    <recommendedName>
        <fullName evidence="4">CCHC-type domain-containing protein</fullName>
    </recommendedName>
</protein>
<keyword evidence="6" id="KW-1185">Reference proteome</keyword>
<feature type="region of interest" description="Disordered" evidence="3">
    <location>
        <begin position="1463"/>
        <end position="1500"/>
    </location>
</feature>
<evidence type="ECO:0000256" key="2">
    <source>
        <dbReference type="SAM" id="Coils"/>
    </source>
</evidence>
<gene>
    <name evidence="5" type="ORF">PCOR1329_LOCUS39453</name>
</gene>
<feature type="compositionally biased region" description="Basic and acidic residues" evidence="3">
    <location>
        <begin position="1468"/>
        <end position="1479"/>
    </location>
</feature>
<comment type="caution">
    <text evidence="5">The sequence shown here is derived from an EMBL/GenBank/DDBJ whole genome shotgun (WGS) entry which is preliminary data.</text>
</comment>
<evidence type="ECO:0000313" key="5">
    <source>
        <dbReference type="EMBL" id="CAK0845760.1"/>
    </source>
</evidence>
<feature type="coiled-coil region" evidence="2">
    <location>
        <begin position="1577"/>
        <end position="1611"/>
    </location>
</feature>
<keyword evidence="1" id="KW-0479">Metal-binding</keyword>
<keyword evidence="2" id="KW-0175">Coiled coil</keyword>
<feature type="compositionally biased region" description="Basic and acidic residues" evidence="3">
    <location>
        <begin position="134"/>
        <end position="149"/>
    </location>
</feature>
<name>A0ABN9TII3_9DINO</name>
<feature type="compositionally biased region" description="Basic and acidic residues" evidence="3">
    <location>
        <begin position="1046"/>
        <end position="1055"/>
    </location>
</feature>
<keyword evidence="1" id="KW-0862">Zinc</keyword>
<feature type="compositionally biased region" description="Low complexity" evidence="3">
    <location>
        <begin position="1118"/>
        <end position="1136"/>
    </location>
</feature>
<proteinExistence type="predicted"/>
<feature type="region of interest" description="Disordered" evidence="3">
    <location>
        <begin position="1225"/>
        <end position="1280"/>
    </location>
</feature>
<feature type="region of interest" description="Disordered" evidence="3">
    <location>
        <begin position="1115"/>
        <end position="1139"/>
    </location>
</feature>
<feature type="region of interest" description="Disordered" evidence="3">
    <location>
        <begin position="58"/>
        <end position="149"/>
    </location>
</feature>
<dbReference type="InterPro" id="IPR001878">
    <property type="entry name" value="Znf_CCHC"/>
</dbReference>
<dbReference type="SMART" id="SM00343">
    <property type="entry name" value="ZnF_C2HC"/>
    <property type="match status" value="1"/>
</dbReference>
<accession>A0ABN9TII3</accession>
<feature type="region of interest" description="Disordered" evidence="3">
    <location>
        <begin position="1177"/>
        <end position="1205"/>
    </location>
</feature>
<feature type="region of interest" description="Disordered" evidence="3">
    <location>
        <begin position="1647"/>
        <end position="1671"/>
    </location>
</feature>
<dbReference type="InterPro" id="IPR036875">
    <property type="entry name" value="Znf_CCHC_sf"/>
</dbReference>
<evidence type="ECO:0000256" key="3">
    <source>
        <dbReference type="SAM" id="MobiDB-lite"/>
    </source>
</evidence>
<feature type="region of interest" description="Disordered" evidence="3">
    <location>
        <begin position="519"/>
        <end position="540"/>
    </location>
</feature>
<dbReference type="PROSITE" id="PS50158">
    <property type="entry name" value="ZF_CCHC"/>
    <property type="match status" value="1"/>
</dbReference>
<dbReference type="EMBL" id="CAUYUJ010014763">
    <property type="protein sequence ID" value="CAK0845760.1"/>
    <property type="molecule type" value="Genomic_DNA"/>
</dbReference>
<keyword evidence="1" id="KW-0863">Zinc-finger</keyword>